<comment type="caution">
    <text evidence="1">The sequence shown here is derived from an EMBL/GenBank/DDBJ whole genome shotgun (WGS) entry which is preliminary data.</text>
</comment>
<evidence type="ECO:0000313" key="2">
    <source>
        <dbReference type="Proteomes" id="UP001055879"/>
    </source>
</evidence>
<reference evidence="2" key="1">
    <citation type="journal article" date="2022" name="Mol. Ecol. Resour.">
        <title>The genomes of chicory, endive, great burdock and yacon provide insights into Asteraceae palaeo-polyploidization history and plant inulin production.</title>
        <authorList>
            <person name="Fan W."/>
            <person name="Wang S."/>
            <person name="Wang H."/>
            <person name="Wang A."/>
            <person name="Jiang F."/>
            <person name="Liu H."/>
            <person name="Zhao H."/>
            <person name="Xu D."/>
            <person name="Zhang Y."/>
        </authorList>
    </citation>
    <scope>NUCLEOTIDE SEQUENCE [LARGE SCALE GENOMIC DNA]</scope>
    <source>
        <strain evidence="2">cv. Niubang</strain>
    </source>
</reference>
<evidence type="ECO:0000313" key="1">
    <source>
        <dbReference type="EMBL" id="KAI3685209.1"/>
    </source>
</evidence>
<protein>
    <submittedName>
        <fullName evidence="1">Uncharacterized protein</fullName>
    </submittedName>
</protein>
<sequence>MDAIDATNGLEQNESIMQVSQVAVEEQGETNDVMMEESATDESMEEAAIASVAQPVDKGKQVEGTSGKDKVVVDHPPFEDTNKASRDADS</sequence>
<gene>
    <name evidence="1" type="ORF">L6452_34446</name>
</gene>
<name>A0ACB8YJT4_ARCLA</name>
<proteinExistence type="predicted"/>
<dbReference type="Proteomes" id="UP001055879">
    <property type="component" value="Linkage Group LG12"/>
</dbReference>
<organism evidence="1 2">
    <name type="scientific">Arctium lappa</name>
    <name type="common">Greater burdock</name>
    <name type="synonym">Lappa major</name>
    <dbReference type="NCBI Taxonomy" id="4217"/>
    <lineage>
        <taxon>Eukaryota</taxon>
        <taxon>Viridiplantae</taxon>
        <taxon>Streptophyta</taxon>
        <taxon>Embryophyta</taxon>
        <taxon>Tracheophyta</taxon>
        <taxon>Spermatophyta</taxon>
        <taxon>Magnoliopsida</taxon>
        <taxon>eudicotyledons</taxon>
        <taxon>Gunneridae</taxon>
        <taxon>Pentapetalae</taxon>
        <taxon>asterids</taxon>
        <taxon>campanulids</taxon>
        <taxon>Asterales</taxon>
        <taxon>Asteraceae</taxon>
        <taxon>Carduoideae</taxon>
        <taxon>Cardueae</taxon>
        <taxon>Arctiinae</taxon>
        <taxon>Arctium</taxon>
    </lineage>
</organism>
<accession>A0ACB8YJT4</accession>
<reference evidence="1 2" key="2">
    <citation type="journal article" date="2022" name="Mol. Ecol. Resour.">
        <title>The genomes of chicory, endive, great burdock and yacon provide insights into Asteraceae paleo-polyploidization history and plant inulin production.</title>
        <authorList>
            <person name="Fan W."/>
            <person name="Wang S."/>
            <person name="Wang H."/>
            <person name="Wang A."/>
            <person name="Jiang F."/>
            <person name="Liu H."/>
            <person name="Zhao H."/>
            <person name="Xu D."/>
            <person name="Zhang Y."/>
        </authorList>
    </citation>
    <scope>NUCLEOTIDE SEQUENCE [LARGE SCALE GENOMIC DNA]</scope>
    <source>
        <strain evidence="2">cv. Niubang</strain>
    </source>
</reference>
<keyword evidence="2" id="KW-1185">Reference proteome</keyword>
<dbReference type="EMBL" id="CM042058">
    <property type="protein sequence ID" value="KAI3685209.1"/>
    <property type="molecule type" value="Genomic_DNA"/>
</dbReference>